<keyword evidence="3" id="KW-0677">Repeat</keyword>
<keyword evidence="4" id="KW-0694">RNA-binding</keyword>
<proteinExistence type="predicted"/>
<evidence type="ECO:0008006" key="7">
    <source>
        <dbReference type="Google" id="ProtNLM"/>
    </source>
</evidence>
<dbReference type="PANTHER" id="PTHR48032">
    <property type="entry name" value="RNA-BINDING PROTEIN MUSASHI HOMOLOG RBP6"/>
    <property type="match status" value="1"/>
</dbReference>
<dbReference type="InterPro" id="IPR035979">
    <property type="entry name" value="RBD_domain_sf"/>
</dbReference>
<protein>
    <recommendedName>
        <fullName evidence="7">RRM domain-containing protein</fullName>
    </recommendedName>
</protein>
<organism evidence="5 6">
    <name type="scientific">Loxostege sticticalis</name>
    <name type="common">Beet webworm moth</name>
    <dbReference type="NCBI Taxonomy" id="481309"/>
    <lineage>
        <taxon>Eukaryota</taxon>
        <taxon>Metazoa</taxon>
        <taxon>Ecdysozoa</taxon>
        <taxon>Arthropoda</taxon>
        <taxon>Hexapoda</taxon>
        <taxon>Insecta</taxon>
        <taxon>Pterygota</taxon>
        <taxon>Neoptera</taxon>
        <taxon>Endopterygota</taxon>
        <taxon>Lepidoptera</taxon>
        <taxon>Glossata</taxon>
        <taxon>Ditrysia</taxon>
        <taxon>Pyraloidea</taxon>
        <taxon>Crambidae</taxon>
        <taxon>Pyraustinae</taxon>
        <taxon>Loxostege</taxon>
    </lineage>
</organism>
<comment type="caution">
    <text evidence="5">The sequence shown here is derived from an EMBL/GenBank/DDBJ whole genome shotgun (WGS) entry which is preliminary data.</text>
</comment>
<dbReference type="InterPro" id="IPR012677">
    <property type="entry name" value="Nucleotide-bd_a/b_plait_sf"/>
</dbReference>
<comment type="subcellular location">
    <subcellularLocation>
        <location evidence="1">Cytoplasm</location>
    </subcellularLocation>
</comment>
<evidence type="ECO:0000256" key="2">
    <source>
        <dbReference type="ARBA" id="ARBA00022490"/>
    </source>
</evidence>
<dbReference type="Gene3D" id="3.30.70.330">
    <property type="match status" value="1"/>
</dbReference>
<evidence type="ECO:0000313" key="5">
    <source>
        <dbReference type="EMBL" id="KAL0893732.1"/>
    </source>
</evidence>
<dbReference type="EMBL" id="JBEUOH010000005">
    <property type="protein sequence ID" value="KAL0893732.1"/>
    <property type="molecule type" value="Genomic_DNA"/>
</dbReference>
<accession>A0ABR3IBU4</accession>
<dbReference type="SUPFAM" id="SSF54928">
    <property type="entry name" value="RNA-binding domain, RBD"/>
    <property type="match status" value="1"/>
</dbReference>
<dbReference type="Proteomes" id="UP001549920">
    <property type="component" value="Unassembled WGS sequence"/>
</dbReference>
<evidence type="ECO:0000313" key="6">
    <source>
        <dbReference type="Proteomes" id="UP001549920"/>
    </source>
</evidence>
<evidence type="ECO:0000256" key="4">
    <source>
        <dbReference type="ARBA" id="ARBA00022884"/>
    </source>
</evidence>
<sequence length="230" mass="24328">MKANGSRREEKGGKNITEKIRCVPRSGEKQSVGLWGGGGRGWVVAVDAGGGRWAGDACAILPPAGRAAPATLTTAPPSSPVAVRTRRRAAASLAPTPARAERIHTQCPIPPYMSKVLKSVLPIATARVIPQPIHEEPTCTTLRMVTRTKKIFVGGLSAPTTLEDVKNYFEQFGPVPSLVYLWINIAQAPQSASVCVIQKLTSSVRQRASRHSDGAIAAALSAPAMCAYDP</sequence>
<keyword evidence="2" id="KW-0963">Cytoplasm</keyword>
<name>A0ABR3IBU4_LOXSC</name>
<evidence type="ECO:0000256" key="3">
    <source>
        <dbReference type="ARBA" id="ARBA00022737"/>
    </source>
</evidence>
<reference evidence="5 6" key="1">
    <citation type="submission" date="2024-06" db="EMBL/GenBank/DDBJ databases">
        <title>A chromosome-level genome assembly of beet webworm, Loxostege sticticalis.</title>
        <authorList>
            <person name="Zhang Y."/>
        </authorList>
    </citation>
    <scope>NUCLEOTIDE SEQUENCE [LARGE SCALE GENOMIC DNA]</scope>
    <source>
        <strain evidence="5">AQ026</strain>
        <tissue evidence="5">Whole body</tissue>
    </source>
</reference>
<keyword evidence="6" id="KW-1185">Reference proteome</keyword>
<gene>
    <name evidence="5" type="ORF">ABMA27_013878</name>
</gene>
<dbReference type="PANTHER" id="PTHR48032:SF18">
    <property type="entry name" value="RRM DOMAIN-CONTAINING PROTEIN"/>
    <property type="match status" value="1"/>
</dbReference>
<evidence type="ECO:0000256" key="1">
    <source>
        <dbReference type="ARBA" id="ARBA00004496"/>
    </source>
</evidence>